<dbReference type="PROSITE" id="PS51549">
    <property type="entry name" value="DM13"/>
    <property type="match status" value="1"/>
</dbReference>
<dbReference type="Pfam" id="PF10517">
    <property type="entry name" value="DM13"/>
    <property type="match status" value="1"/>
</dbReference>
<name>A0A382UVG3_9ZZZZ</name>
<feature type="domain" description="DM13" evidence="1">
    <location>
        <begin position="36"/>
        <end position="145"/>
    </location>
</feature>
<evidence type="ECO:0000313" key="2">
    <source>
        <dbReference type="EMBL" id="SVD38147.1"/>
    </source>
</evidence>
<proteinExistence type="predicted"/>
<organism evidence="2">
    <name type="scientific">marine metagenome</name>
    <dbReference type="NCBI Taxonomy" id="408172"/>
    <lineage>
        <taxon>unclassified sequences</taxon>
        <taxon>metagenomes</taxon>
        <taxon>ecological metagenomes</taxon>
    </lineage>
</organism>
<dbReference type="EMBL" id="UINC01147051">
    <property type="protein sequence ID" value="SVD38147.1"/>
    <property type="molecule type" value="Genomic_DNA"/>
</dbReference>
<dbReference type="AlphaFoldDB" id="A0A382UVG3"/>
<sequence length="147" mass="15880">MPWAYWPKHIAGARLLAGFLSLAVAIAALPLHTEEVIASGAFYDAHHPTSGRTVVVARDSRGYELRFENFASDTGPDLFIYLGTTKEPHSDVAIKNAENANLGRSKTLTGGQSYVLPKGVSPKQFKSVAIWCRAYCAMLGAAPPEPH</sequence>
<gene>
    <name evidence="2" type="ORF">METZ01_LOCUS391001</name>
</gene>
<dbReference type="InterPro" id="IPR019545">
    <property type="entry name" value="DM13_domain"/>
</dbReference>
<accession>A0A382UVG3</accession>
<evidence type="ECO:0000259" key="1">
    <source>
        <dbReference type="PROSITE" id="PS51549"/>
    </source>
</evidence>
<reference evidence="2" key="1">
    <citation type="submission" date="2018-05" db="EMBL/GenBank/DDBJ databases">
        <authorList>
            <person name="Lanie J.A."/>
            <person name="Ng W.-L."/>
            <person name="Kazmierczak K.M."/>
            <person name="Andrzejewski T.M."/>
            <person name="Davidsen T.M."/>
            <person name="Wayne K.J."/>
            <person name="Tettelin H."/>
            <person name="Glass J.I."/>
            <person name="Rusch D."/>
            <person name="Podicherti R."/>
            <person name="Tsui H.-C.T."/>
            <person name="Winkler M.E."/>
        </authorList>
    </citation>
    <scope>NUCLEOTIDE SEQUENCE</scope>
</reference>
<protein>
    <recommendedName>
        <fullName evidence="1">DM13 domain-containing protein</fullName>
    </recommendedName>
</protein>